<dbReference type="Proteomes" id="UP000050497">
    <property type="component" value="Unassembled WGS sequence"/>
</dbReference>
<dbReference type="InterPro" id="IPR029069">
    <property type="entry name" value="HotDog_dom_sf"/>
</dbReference>
<dbReference type="InterPro" id="IPR050965">
    <property type="entry name" value="UPF0336/Enoyl-CoA_hydratase"/>
</dbReference>
<protein>
    <submittedName>
        <fullName evidence="2">Acyl dehydratase</fullName>
    </submittedName>
    <submittedName>
        <fullName evidence="3">MaoC like domain-containing protein</fullName>
    </submittedName>
</protein>
<dbReference type="AlphaFoldDB" id="A0A0P7X4E1"/>
<dbReference type="PANTHER" id="PTHR43437:SF3">
    <property type="entry name" value="HYDROXYACYL-THIOESTER DEHYDRATASE TYPE 2, MITOCHONDRIAL"/>
    <property type="match status" value="1"/>
</dbReference>
<proteinExistence type="predicted"/>
<keyword evidence="5" id="KW-1185">Reference proteome</keyword>
<dbReference type="SUPFAM" id="SSF54637">
    <property type="entry name" value="Thioesterase/thiol ester dehydrase-isomerase"/>
    <property type="match status" value="1"/>
</dbReference>
<dbReference type="EMBL" id="LJSX01000023">
    <property type="protein sequence ID" value="KPQ09703.1"/>
    <property type="molecule type" value="Genomic_DNA"/>
</dbReference>
<dbReference type="Proteomes" id="UP000182800">
    <property type="component" value="Unassembled WGS sequence"/>
</dbReference>
<dbReference type="Pfam" id="PF01575">
    <property type="entry name" value="MaoC_dehydratas"/>
    <property type="match status" value="1"/>
</dbReference>
<dbReference type="GO" id="GO:0019171">
    <property type="term" value="F:(3R)-hydroxyacyl-[acyl-carrier-protein] dehydratase activity"/>
    <property type="evidence" value="ECO:0007669"/>
    <property type="project" value="TreeGrafter"/>
</dbReference>
<reference evidence="3 5" key="2">
    <citation type="submission" date="2016-08" db="EMBL/GenBank/DDBJ databases">
        <authorList>
            <person name="Varghese N."/>
            <person name="Submissions Spin"/>
        </authorList>
    </citation>
    <scope>NUCLEOTIDE SEQUENCE [LARGE SCALE GENOMIC DNA]</scope>
    <source>
        <strain evidence="3 5">HL-109</strain>
    </source>
</reference>
<organism evidence="2 4">
    <name type="scientific">Saliniramus fredricksonii</name>
    <dbReference type="NCBI Taxonomy" id="1653334"/>
    <lineage>
        <taxon>Bacteria</taxon>
        <taxon>Pseudomonadati</taxon>
        <taxon>Pseudomonadota</taxon>
        <taxon>Alphaproteobacteria</taxon>
        <taxon>Hyphomicrobiales</taxon>
        <taxon>Salinarimonadaceae</taxon>
        <taxon>Saliniramus</taxon>
    </lineage>
</organism>
<reference evidence="2 4" key="1">
    <citation type="submission" date="2015-09" db="EMBL/GenBank/DDBJ databases">
        <title>Identification and resolution of microdiversity through metagenomic sequencing of parallel consortia.</title>
        <authorList>
            <person name="Nelson W.C."/>
            <person name="Romine M.F."/>
            <person name="Lindemann S.R."/>
        </authorList>
    </citation>
    <scope>NUCLEOTIDE SEQUENCE [LARGE SCALE GENOMIC DNA]</scope>
    <source>
        <strain evidence="2">HL-109</strain>
    </source>
</reference>
<evidence type="ECO:0000313" key="5">
    <source>
        <dbReference type="Proteomes" id="UP000182800"/>
    </source>
</evidence>
<dbReference type="PANTHER" id="PTHR43437">
    <property type="entry name" value="HYDROXYACYL-THIOESTER DEHYDRATASE TYPE 2, MITOCHONDRIAL-RELATED"/>
    <property type="match status" value="1"/>
</dbReference>
<dbReference type="CDD" id="cd03441">
    <property type="entry name" value="R_hydratase_like"/>
    <property type="match status" value="1"/>
</dbReference>
<dbReference type="EMBL" id="FMBM01000001">
    <property type="protein sequence ID" value="SCC79843.1"/>
    <property type="molecule type" value="Genomic_DNA"/>
</dbReference>
<dbReference type="Gene3D" id="3.10.129.10">
    <property type="entry name" value="Hotdog Thioesterase"/>
    <property type="match status" value="1"/>
</dbReference>
<evidence type="ECO:0000259" key="1">
    <source>
        <dbReference type="Pfam" id="PF01575"/>
    </source>
</evidence>
<sequence>MQWPANLIEAQLRASPEAIRLYAEITRDFNPLHLDADFAAQTPFGRPIAHGTLSLAVLWEAIAATFGPDARPAAAEMRFLAPIAEGALISATGSRAGADDPLAATMRYDFTVSDAAGTQALAGFVDIARHGADAAS</sequence>
<evidence type="ECO:0000313" key="4">
    <source>
        <dbReference type="Proteomes" id="UP000050497"/>
    </source>
</evidence>
<gene>
    <name evidence="3" type="ORF">GA0071312_1197</name>
    <name evidence="2" type="ORF">HLUCCO17_13755</name>
</gene>
<comment type="caution">
    <text evidence="2">The sequence shown here is derived from an EMBL/GenBank/DDBJ whole genome shotgun (WGS) entry which is preliminary data.</text>
</comment>
<dbReference type="InterPro" id="IPR002539">
    <property type="entry name" value="MaoC-like_dom"/>
</dbReference>
<dbReference type="GO" id="GO:0006633">
    <property type="term" value="P:fatty acid biosynthetic process"/>
    <property type="evidence" value="ECO:0007669"/>
    <property type="project" value="TreeGrafter"/>
</dbReference>
<name>A0A0P7X4E1_9HYPH</name>
<evidence type="ECO:0000313" key="3">
    <source>
        <dbReference type="EMBL" id="SCC79843.1"/>
    </source>
</evidence>
<accession>A0A0P7X4E1</accession>
<feature type="domain" description="MaoC-like" evidence="1">
    <location>
        <begin position="11"/>
        <end position="97"/>
    </location>
</feature>
<evidence type="ECO:0000313" key="2">
    <source>
        <dbReference type="EMBL" id="KPQ09703.1"/>
    </source>
</evidence>
<dbReference type="STRING" id="1653334.GA0071312_1197"/>